<proteinExistence type="inferred from homology"/>
<evidence type="ECO:0000256" key="6">
    <source>
        <dbReference type="ARBA" id="ARBA00023053"/>
    </source>
</evidence>
<keyword evidence="4 11" id="KW-0812">Transmembrane</keyword>
<evidence type="ECO:0000313" key="12">
    <source>
        <dbReference type="EMBL" id="CAG5097512.1"/>
    </source>
</evidence>
<keyword evidence="3 11" id="KW-0894">Sodium channel</keyword>
<dbReference type="Proteomes" id="UP001158576">
    <property type="component" value="Chromosome XSR"/>
</dbReference>
<evidence type="ECO:0000313" key="13">
    <source>
        <dbReference type="Proteomes" id="UP001158576"/>
    </source>
</evidence>
<keyword evidence="8" id="KW-0472">Membrane</keyword>
<keyword evidence="2 11" id="KW-0813">Transport</keyword>
<comment type="similarity">
    <text evidence="11">Belongs to the amiloride-sensitive sodium channel (TC 1.A.6) family.</text>
</comment>
<reference evidence="12 13" key="1">
    <citation type="submission" date="2021-04" db="EMBL/GenBank/DDBJ databases">
        <authorList>
            <person name="Bliznina A."/>
        </authorList>
    </citation>
    <scope>NUCLEOTIDE SEQUENCE [LARGE SCALE GENOMIC DNA]</scope>
</reference>
<evidence type="ECO:0000256" key="2">
    <source>
        <dbReference type="ARBA" id="ARBA00022448"/>
    </source>
</evidence>
<name>A0ABN7SFT1_OIKDI</name>
<protein>
    <submittedName>
        <fullName evidence="12">Oidioi.mRNA.OKI2018_I69.XSR.g15110.t1.cds</fullName>
    </submittedName>
</protein>
<evidence type="ECO:0000256" key="8">
    <source>
        <dbReference type="ARBA" id="ARBA00023136"/>
    </source>
</evidence>
<evidence type="ECO:0000256" key="4">
    <source>
        <dbReference type="ARBA" id="ARBA00022692"/>
    </source>
</evidence>
<keyword evidence="10 11" id="KW-0407">Ion channel</keyword>
<evidence type="ECO:0000256" key="10">
    <source>
        <dbReference type="ARBA" id="ARBA00023303"/>
    </source>
</evidence>
<evidence type="ECO:0000256" key="3">
    <source>
        <dbReference type="ARBA" id="ARBA00022461"/>
    </source>
</evidence>
<evidence type="ECO:0000256" key="11">
    <source>
        <dbReference type="RuleBase" id="RU000679"/>
    </source>
</evidence>
<evidence type="ECO:0000256" key="7">
    <source>
        <dbReference type="ARBA" id="ARBA00023065"/>
    </source>
</evidence>
<evidence type="ECO:0000256" key="9">
    <source>
        <dbReference type="ARBA" id="ARBA00023201"/>
    </source>
</evidence>
<accession>A0ABN7SFT1</accession>
<dbReference type="Pfam" id="PF00858">
    <property type="entry name" value="ASC"/>
    <property type="match status" value="1"/>
</dbReference>
<keyword evidence="5" id="KW-1133">Transmembrane helix</keyword>
<keyword evidence="7 11" id="KW-0406">Ion transport</keyword>
<keyword evidence="9 11" id="KW-0739">Sodium transport</keyword>
<sequence length="159" mass="18851">MRAARRRDSLRCLYIGQDCRKKWKLIKTIFGYCLQFIPWSPPNSRETIGRQYYVTITFETDQTDLLGGWRAFMEGATVYYSSVHEQTQDACYSLNVNTHLVPIISIRRTTRFMLGEPYSTCIKHQHTQNLENTSFYFESYTKPQCLIAWLQIILRQSRE</sequence>
<organism evidence="12 13">
    <name type="scientific">Oikopleura dioica</name>
    <name type="common">Tunicate</name>
    <dbReference type="NCBI Taxonomy" id="34765"/>
    <lineage>
        <taxon>Eukaryota</taxon>
        <taxon>Metazoa</taxon>
        <taxon>Chordata</taxon>
        <taxon>Tunicata</taxon>
        <taxon>Appendicularia</taxon>
        <taxon>Copelata</taxon>
        <taxon>Oikopleuridae</taxon>
        <taxon>Oikopleura</taxon>
    </lineage>
</organism>
<dbReference type="InterPro" id="IPR001873">
    <property type="entry name" value="ENaC"/>
</dbReference>
<comment type="subcellular location">
    <subcellularLocation>
        <location evidence="1">Membrane</location>
        <topology evidence="1">Multi-pass membrane protein</topology>
    </subcellularLocation>
</comment>
<gene>
    <name evidence="12" type="ORF">OKIOD_LOCUS6668</name>
</gene>
<keyword evidence="6" id="KW-0915">Sodium</keyword>
<dbReference type="EMBL" id="OU015569">
    <property type="protein sequence ID" value="CAG5097512.1"/>
    <property type="molecule type" value="Genomic_DNA"/>
</dbReference>
<evidence type="ECO:0000256" key="1">
    <source>
        <dbReference type="ARBA" id="ARBA00004141"/>
    </source>
</evidence>
<keyword evidence="13" id="KW-1185">Reference proteome</keyword>
<evidence type="ECO:0000256" key="5">
    <source>
        <dbReference type="ARBA" id="ARBA00022989"/>
    </source>
</evidence>